<sequence length="113" mass="12568">MPLALDDLVTFQTFCSAVSWLSKANVETKLRGLYQTLTFTSPLNEGTFQLLLQDVYPSDTSQSISQLSQLLLREIDSKDQGKAISFSIRKQGLDLRHFTAGGKPARLVAMQCQ</sequence>
<proteinExistence type="predicted"/>
<accession>A0A401Q4M4</accession>
<organism evidence="1 2">
    <name type="scientific">Scyliorhinus torazame</name>
    <name type="common">Cloudy catshark</name>
    <name type="synonym">Catulus torazame</name>
    <dbReference type="NCBI Taxonomy" id="75743"/>
    <lineage>
        <taxon>Eukaryota</taxon>
        <taxon>Metazoa</taxon>
        <taxon>Chordata</taxon>
        <taxon>Craniata</taxon>
        <taxon>Vertebrata</taxon>
        <taxon>Chondrichthyes</taxon>
        <taxon>Elasmobranchii</taxon>
        <taxon>Galeomorphii</taxon>
        <taxon>Galeoidea</taxon>
        <taxon>Carcharhiniformes</taxon>
        <taxon>Scyliorhinidae</taxon>
        <taxon>Scyliorhinus</taxon>
    </lineage>
</organism>
<dbReference type="Proteomes" id="UP000288216">
    <property type="component" value="Unassembled WGS sequence"/>
</dbReference>
<keyword evidence="2" id="KW-1185">Reference proteome</keyword>
<protein>
    <submittedName>
        <fullName evidence="1">Uncharacterized protein</fullName>
    </submittedName>
</protein>
<gene>
    <name evidence="1" type="ORF">scyTo_0018071</name>
</gene>
<dbReference type="AlphaFoldDB" id="A0A401Q4M4"/>
<name>A0A401Q4M4_SCYTO</name>
<dbReference type="OrthoDB" id="20872at2759"/>
<dbReference type="EMBL" id="BFAA01012267">
    <property type="protein sequence ID" value="GCB80315.1"/>
    <property type="molecule type" value="Genomic_DNA"/>
</dbReference>
<reference evidence="1 2" key="1">
    <citation type="journal article" date="2018" name="Nat. Ecol. Evol.">
        <title>Shark genomes provide insights into elasmobranch evolution and the origin of vertebrates.</title>
        <authorList>
            <person name="Hara Y"/>
            <person name="Yamaguchi K"/>
            <person name="Onimaru K"/>
            <person name="Kadota M"/>
            <person name="Koyanagi M"/>
            <person name="Keeley SD"/>
            <person name="Tatsumi K"/>
            <person name="Tanaka K"/>
            <person name="Motone F"/>
            <person name="Kageyama Y"/>
            <person name="Nozu R"/>
            <person name="Adachi N"/>
            <person name="Nishimura O"/>
            <person name="Nakagawa R"/>
            <person name="Tanegashima C"/>
            <person name="Kiyatake I"/>
            <person name="Matsumoto R"/>
            <person name="Murakumo K"/>
            <person name="Nishida K"/>
            <person name="Terakita A"/>
            <person name="Kuratani S"/>
            <person name="Sato K"/>
            <person name="Hyodo S Kuraku.S."/>
        </authorList>
    </citation>
    <scope>NUCLEOTIDE SEQUENCE [LARGE SCALE GENOMIC DNA]</scope>
</reference>
<evidence type="ECO:0000313" key="1">
    <source>
        <dbReference type="EMBL" id="GCB80315.1"/>
    </source>
</evidence>
<evidence type="ECO:0000313" key="2">
    <source>
        <dbReference type="Proteomes" id="UP000288216"/>
    </source>
</evidence>
<comment type="caution">
    <text evidence="1">The sequence shown here is derived from an EMBL/GenBank/DDBJ whole genome shotgun (WGS) entry which is preliminary data.</text>
</comment>